<dbReference type="SUPFAM" id="SSF111331">
    <property type="entry name" value="NAD kinase/diacylglycerol kinase-like"/>
    <property type="match status" value="1"/>
</dbReference>
<accession>A0AAE3JIL4</accession>
<dbReference type="PANTHER" id="PTHR20275">
    <property type="entry name" value="NAD KINASE"/>
    <property type="match status" value="1"/>
</dbReference>
<keyword evidence="1 6" id="KW-0808">Transferase</keyword>
<keyword evidence="8" id="KW-1185">Reference proteome</keyword>
<dbReference type="GO" id="GO:0051287">
    <property type="term" value="F:NAD binding"/>
    <property type="evidence" value="ECO:0007669"/>
    <property type="project" value="UniProtKB-ARBA"/>
</dbReference>
<comment type="similarity">
    <text evidence="6">Belongs to the NAD kinase family.</text>
</comment>
<dbReference type="InterPro" id="IPR017437">
    <property type="entry name" value="ATP-NAD_kinase_PpnK-typ_C"/>
</dbReference>
<evidence type="ECO:0000313" key="8">
    <source>
        <dbReference type="Proteomes" id="UP001198163"/>
    </source>
</evidence>
<feature type="binding site" evidence="6">
    <location>
        <position position="165"/>
    </location>
    <ligand>
        <name>NAD(+)</name>
        <dbReference type="ChEBI" id="CHEBI:57540"/>
    </ligand>
</feature>
<reference evidence="7" key="1">
    <citation type="submission" date="2021-08" db="EMBL/GenBank/DDBJ databases">
        <title>Comparative analyses of Brucepasteria parasyntrophica and Teretinema zuelzerae.</title>
        <authorList>
            <person name="Song Y."/>
            <person name="Brune A."/>
        </authorList>
    </citation>
    <scope>NUCLEOTIDE SEQUENCE</scope>
    <source>
        <strain evidence="7">DSM 1903</strain>
    </source>
</reference>
<dbReference type="GO" id="GO:0005524">
    <property type="term" value="F:ATP binding"/>
    <property type="evidence" value="ECO:0007669"/>
    <property type="project" value="UniProtKB-KW"/>
</dbReference>
<gene>
    <name evidence="6" type="primary">nadK</name>
    <name evidence="7" type="ORF">K7J14_01025</name>
</gene>
<dbReference type="PANTHER" id="PTHR20275:SF0">
    <property type="entry name" value="NAD KINASE"/>
    <property type="match status" value="1"/>
</dbReference>
<dbReference type="InterPro" id="IPR016064">
    <property type="entry name" value="NAD/diacylglycerol_kinase_sf"/>
</dbReference>
<name>A0AAE3JIL4_9SPIR</name>
<comment type="subcellular location">
    <subcellularLocation>
        <location evidence="6">Cytoplasm</location>
    </subcellularLocation>
</comment>
<dbReference type="RefSeq" id="WP_230752208.1">
    <property type="nucleotide sequence ID" value="NZ_JAINWA010000001.1"/>
</dbReference>
<feature type="binding site" evidence="6">
    <location>
        <begin position="63"/>
        <end position="64"/>
    </location>
    <ligand>
        <name>NAD(+)</name>
        <dbReference type="ChEBI" id="CHEBI:57540"/>
    </ligand>
</feature>
<dbReference type="AlphaFoldDB" id="A0AAE3JIL4"/>
<comment type="cofactor">
    <cofactor evidence="6">
        <name>a divalent metal cation</name>
        <dbReference type="ChEBI" id="CHEBI:60240"/>
    </cofactor>
</comment>
<dbReference type="Gene3D" id="2.60.200.30">
    <property type="entry name" value="Probable inorganic polyphosphate/atp-NAD kinase, domain 2"/>
    <property type="match status" value="1"/>
</dbReference>
<sequence length="298" mass="32345">MMESDRIAAVIVNTWKPEPLQIAKEVVSFLSAKNINSHIYYFDGSMAEKPFEKADFAVTLGGDGTVLFAARFFAERGIPIFPINLGEFGFIAGIQPDSWMIPLTEFLNGNTNGIERMLLHTEVYRGSERIFESEALNDAVVSGTGIARIVQMEVSFNGHSFGTYKADGIIVATPTGSTAYSAASGGPILAPDMSAFVLSPICAFSLSNRPIVLPSSGKMTLKILQSRQTNTILTVDGQEVCPLVTGDEIKISEASRRVMLIGCDSSVFYSALRSKLNWSGMPVSDKLNDKESKDQGYD</sequence>
<protein>
    <recommendedName>
        <fullName evidence="6">NAD kinase</fullName>
        <ecNumber evidence="6">2.7.1.23</ecNumber>
    </recommendedName>
    <alternativeName>
        <fullName evidence="6">ATP-dependent NAD kinase</fullName>
    </alternativeName>
</protein>
<keyword evidence="6" id="KW-0547">Nucleotide-binding</keyword>
<dbReference type="Pfam" id="PF01513">
    <property type="entry name" value="NAD_kinase"/>
    <property type="match status" value="1"/>
</dbReference>
<dbReference type="GO" id="GO:0003951">
    <property type="term" value="F:NAD+ kinase activity"/>
    <property type="evidence" value="ECO:0007669"/>
    <property type="project" value="UniProtKB-UniRule"/>
</dbReference>
<evidence type="ECO:0000313" key="7">
    <source>
        <dbReference type="EMBL" id="MCD1653290.1"/>
    </source>
</evidence>
<dbReference type="GO" id="GO:0006741">
    <property type="term" value="P:NADP+ biosynthetic process"/>
    <property type="evidence" value="ECO:0007669"/>
    <property type="project" value="UniProtKB-UniRule"/>
</dbReference>
<keyword evidence="2 6" id="KW-0418">Kinase</keyword>
<dbReference type="Proteomes" id="UP001198163">
    <property type="component" value="Unassembled WGS sequence"/>
</dbReference>
<evidence type="ECO:0000256" key="6">
    <source>
        <dbReference type="HAMAP-Rule" id="MF_00361"/>
    </source>
</evidence>
<comment type="function">
    <text evidence="6">Involved in the regulation of the intracellular balance of NAD and NADP, and is a key enzyme in the biosynthesis of NADP. Catalyzes specifically the phosphorylation on 2'-hydroxyl of the adenosine moiety of NAD to yield NADP.</text>
</comment>
<evidence type="ECO:0000256" key="2">
    <source>
        <dbReference type="ARBA" id="ARBA00022777"/>
    </source>
</evidence>
<feature type="binding site" evidence="6">
    <location>
        <position position="167"/>
    </location>
    <ligand>
        <name>NAD(+)</name>
        <dbReference type="ChEBI" id="CHEBI:57540"/>
    </ligand>
</feature>
<evidence type="ECO:0000256" key="5">
    <source>
        <dbReference type="ARBA" id="ARBA00047925"/>
    </source>
</evidence>
<keyword evidence="6" id="KW-0963">Cytoplasm</keyword>
<evidence type="ECO:0000256" key="3">
    <source>
        <dbReference type="ARBA" id="ARBA00022857"/>
    </source>
</evidence>
<dbReference type="InterPro" id="IPR002504">
    <property type="entry name" value="NADK"/>
</dbReference>
<organism evidence="7 8">
    <name type="scientific">Teretinema zuelzerae</name>
    <dbReference type="NCBI Taxonomy" id="156"/>
    <lineage>
        <taxon>Bacteria</taxon>
        <taxon>Pseudomonadati</taxon>
        <taxon>Spirochaetota</taxon>
        <taxon>Spirochaetia</taxon>
        <taxon>Spirochaetales</taxon>
        <taxon>Treponemataceae</taxon>
        <taxon>Teretinema</taxon>
    </lineage>
</organism>
<comment type="catalytic activity">
    <reaction evidence="5 6">
        <text>NAD(+) + ATP = ADP + NADP(+) + H(+)</text>
        <dbReference type="Rhea" id="RHEA:18629"/>
        <dbReference type="ChEBI" id="CHEBI:15378"/>
        <dbReference type="ChEBI" id="CHEBI:30616"/>
        <dbReference type="ChEBI" id="CHEBI:57540"/>
        <dbReference type="ChEBI" id="CHEBI:58349"/>
        <dbReference type="ChEBI" id="CHEBI:456216"/>
        <dbReference type="EC" id="2.7.1.23"/>
    </reaction>
</comment>
<feature type="binding site" evidence="6">
    <location>
        <position position="238"/>
    </location>
    <ligand>
        <name>NAD(+)</name>
        <dbReference type="ChEBI" id="CHEBI:57540"/>
    </ligand>
</feature>
<comment type="caution">
    <text evidence="6">Lacks conserved residue(s) required for the propagation of feature annotation.</text>
</comment>
<feature type="binding site" evidence="6">
    <location>
        <position position="148"/>
    </location>
    <ligand>
        <name>NAD(+)</name>
        <dbReference type="ChEBI" id="CHEBI:57540"/>
    </ligand>
</feature>
<proteinExistence type="inferred from homology"/>
<feature type="binding site" evidence="6">
    <location>
        <begin position="137"/>
        <end position="138"/>
    </location>
    <ligand>
        <name>NAD(+)</name>
        <dbReference type="ChEBI" id="CHEBI:57540"/>
    </ligand>
</feature>
<feature type="active site" description="Proton acceptor" evidence="6">
    <location>
        <position position="63"/>
    </location>
</feature>
<dbReference type="EMBL" id="JAINWA010000001">
    <property type="protein sequence ID" value="MCD1653290.1"/>
    <property type="molecule type" value="Genomic_DNA"/>
</dbReference>
<dbReference type="HAMAP" id="MF_00361">
    <property type="entry name" value="NAD_kinase"/>
    <property type="match status" value="1"/>
</dbReference>
<evidence type="ECO:0000256" key="1">
    <source>
        <dbReference type="ARBA" id="ARBA00022679"/>
    </source>
</evidence>
<dbReference type="Pfam" id="PF20143">
    <property type="entry name" value="NAD_kinase_C"/>
    <property type="match status" value="1"/>
</dbReference>
<keyword evidence="4 6" id="KW-0520">NAD</keyword>
<keyword evidence="6" id="KW-0067">ATP-binding</keyword>
<dbReference type="GO" id="GO:0019674">
    <property type="term" value="P:NAD+ metabolic process"/>
    <property type="evidence" value="ECO:0007669"/>
    <property type="project" value="InterPro"/>
</dbReference>
<dbReference type="EC" id="2.7.1.23" evidence="6"/>
<dbReference type="Gene3D" id="3.40.50.10330">
    <property type="entry name" value="Probable inorganic polyphosphate/atp-NAD kinase, domain 1"/>
    <property type="match status" value="1"/>
</dbReference>
<dbReference type="InterPro" id="IPR017438">
    <property type="entry name" value="ATP-NAD_kinase_N"/>
</dbReference>
<dbReference type="GO" id="GO:0046872">
    <property type="term" value="F:metal ion binding"/>
    <property type="evidence" value="ECO:0007669"/>
    <property type="project" value="UniProtKB-UniRule"/>
</dbReference>
<comment type="caution">
    <text evidence="7">The sequence shown here is derived from an EMBL/GenBank/DDBJ whole genome shotgun (WGS) entry which is preliminary data.</text>
</comment>
<keyword evidence="3 6" id="KW-0521">NADP</keyword>
<evidence type="ECO:0000256" key="4">
    <source>
        <dbReference type="ARBA" id="ARBA00023027"/>
    </source>
</evidence>
<dbReference type="GO" id="GO:0005737">
    <property type="term" value="C:cytoplasm"/>
    <property type="evidence" value="ECO:0007669"/>
    <property type="project" value="UniProtKB-SubCell"/>
</dbReference>